<evidence type="ECO:0000313" key="1">
    <source>
        <dbReference type="EMBL" id="SFX11796.1"/>
    </source>
</evidence>
<dbReference type="AlphaFoldDB" id="A0AB38C318"/>
<sequence length="226" mass="23171">MSLLKTGDGQARGPDLLSKAGAAGARIEGKGILSQLEHGAAAPVAKPALRWRPGWRHGAAGTLCLAVLVTAVLAYDADVPPLPPAPAIATATPAIPAPTVPQYPALPVQAATIVNTAGPPLPEVAAVSAPRKVLAPVRQAAARPQGGKPAAAPGDSDVALLTAMVAHAHRQAGTAVPVRDVVLRQREGEQETAELLQRCQQLGLIEGMLCRSRICSGRWDSDPACH</sequence>
<accession>A0AB38C318</accession>
<gene>
    <name evidence="1" type="ORF">SAMN03097694_0795</name>
</gene>
<dbReference type="RefSeq" id="WP_081367952.1">
    <property type="nucleotide sequence ID" value="NZ_FPKH01000001.1"/>
</dbReference>
<dbReference type="Proteomes" id="UP000182489">
    <property type="component" value="Unassembled WGS sequence"/>
</dbReference>
<reference evidence="1 2" key="1">
    <citation type="submission" date="2016-11" db="EMBL/GenBank/DDBJ databases">
        <authorList>
            <person name="Varghese N."/>
            <person name="Submissions S."/>
        </authorList>
    </citation>
    <scope>NUCLEOTIDE SEQUENCE [LARGE SCALE GENOMIC DNA]</scope>
    <source>
        <strain evidence="1 2">NFR18</strain>
    </source>
</reference>
<evidence type="ECO:0000313" key="2">
    <source>
        <dbReference type="Proteomes" id="UP000182489"/>
    </source>
</evidence>
<name>A0AB38C318_9BURK</name>
<dbReference type="EMBL" id="FPKH01000001">
    <property type="protein sequence ID" value="SFX11796.1"/>
    <property type="molecule type" value="Genomic_DNA"/>
</dbReference>
<proteinExistence type="predicted"/>
<organism evidence="1 2">
    <name type="scientific">Janthinobacterium lividum</name>
    <dbReference type="NCBI Taxonomy" id="29581"/>
    <lineage>
        <taxon>Bacteria</taxon>
        <taxon>Pseudomonadati</taxon>
        <taxon>Pseudomonadota</taxon>
        <taxon>Betaproteobacteria</taxon>
        <taxon>Burkholderiales</taxon>
        <taxon>Oxalobacteraceae</taxon>
        <taxon>Janthinobacterium</taxon>
    </lineage>
</organism>
<comment type="caution">
    <text evidence="1">The sequence shown here is derived from an EMBL/GenBank/DDBJ whole genome shotgun (WGS) entry which is preliminary data.</text>
</comment>
<protein>
    <submittedName>
        <fullName evidence="1">Uncharacterized protein</fullName>
    </submittedName>
</protein>